<comment type="caution">
    <text evidence="1">The sequence shown here is derived from an EMBL/GenBank/DDBJ whole genome shotgun (WGS) entry which is preliminary data.</text>
</comment>
<evidence type="ECO:0000313" key="2">
    <source>
        <dbReference type="Proteomes" id="UP000265520"/>
    </source>
</evidence>
<sequence>MFATVIPPEAPSPVLIHTYVRCFVGVYSRVRLIKTQFGGICSKGLEVDTEVLLCRSISISVSFHDFRLFSLKKSSSLVARE</sequence>
<organism evidence="1 2">
    <name type="scientific">Trifolium medium</name>
    <dbReference type="NCBI Taxonomy" id="97028"/>
    <lineage>
        <taxon>Eukaryota</taxon>
        <taxon>Viridiplantae</taxon>
        <taxon>Streptophyta</taxon>
        <taxon>Embryophyta</taxon>
        <taxon>Tracheophyta</taxon>
        <taxon>Spermatophyta</taxon>
        <taxon>Magnoliopsida</taxon>
        <taxon>eudicotyledons</taxon>
        <taxon>Gunneridae</taxon>
        <taxon>Pentapetalae</taxon>
        <taxon>rosids</taxon>
        <taxon>fabids</taxon>
        <taxon>Fabales</taxon>
        <taxon>Fabaceae</taxon>
        <taxon>Papilionoideae</taxon>
        <taxon>50 kb inversion clade</taxon>
        <taxon>NPAAA clade</taxon>
        <taxon>Hologalegina</taxon>
        <taxon>IRL clade</taxon>
        <taxon>Trifolieae</taxon>
        <taxon>Trifolium</taxon>
    </lineage>
</organism>
<name>A0A392PMC4_9FABA</name>
<dbReference type="EMBL" id="LXQA010087496">
    <property type="protein sequence ID" value="MCI13251.1"/>
    <property type="molecule type" value="Genomic_DNA"/>
</dbReference>
<dbReference type="AlphaFoldDB" id="A0A392PMC4"/>
<keyword evidence="2" id="KW-1185">Reference proteome</keyword>
<dbReference type="Proteomes" id="UP000265520">
    <property type="component" value="Unassembled WGS sequence"/>
</dbReference>
<evidence type="ECO:0000313" key="1">
    <source>
        <dbReference type="EMBL" id="MCI13251.1"/>
    </source>
</evidence>
<proteinExistence type="predicted"/>
<accession>A0A392PMC4</accession>
<protein>
    <submittedName>
        <fullName evidence="1">Uncharacterized protein</fullName>
    </submittedName>
</protein>
<reference evidence="1 2" key="1">
    <citation type="journal article" date="2018" name="Front. Plant Sci.">
        <title>Red Clover (Trifolium pratense) and Zigzag Clover (T. medium) - A Picture of Genomic Similarities and Differences.</title>
        <authorList>
            <person name="Dluhosova J."/>
            <person name="Istvanek J."/>
            <person name="Nedelnik J."/>
            <person name="Repkova J."/>
        </authorList>
    </citation>
    <scope>NUCLEOTIDE SEQUENCE [LARGE SCALE GENOMIC DNA]</scope>
    <source>
        <strain evidence="2">cv. 10/8</strain>
        <tissue evidence="1">Leaf</tissue>
    </source>
</reference>